<dbReference type="AlphaFoldDB" id="A0A8X6KAW1"/>
<evidence type="ECO:0000313" key="2">
    <source>
        <dbReference type="Proteomes" id="UP000887116"/>
    </source>
</evidence>
<organism evidence="1 2">
    <name type="scientific">Trichonephila clavata</name>
    <name type="common">Joro spider</name>
    <name type="synonym">Nephila clavata</name>
    <dbReference type="NCBI Taxonomy" id="2740835"/>
    <lineage>
        <taxon>Eukaryota</taxon>
        <taxon>Metazoa</taxon>
        <taxon>Ecdysozoa</taxon>
        <taxon>Arthropoda</taxon>
        <taxon>Chelicerata</taxon>
        <taxon>Arachnida</taxon>
        <taxon>Araneae</taxon>
        <taxon>Araneomorphae</taxon>
        <taxon>Entelegynae</taxon>
        <taxon>Araneoidea</taxon>
        <taxon>Nephilidae</taxon>
        <taxon>Trichonephila</taxon>
    </lineage>
</organism>
<accession>A0A8X6KAW1</accession>
<sequence>MKVFDGCKRSPPRPRNESETARCVPYFARGVTAHFEQTGGGVGAKAITRCREKGKLVRLLYIRLFRTPKGTVFAQVTDKTAGGSFKDSAWAVQALFSLGRTGY</sequence>
<comment type="caution">
    <text evidence="1">The sequence shown here is derived from an EMBL/GenBank/DDBJ whole genome shotgun (WGS) entry which is preliminary data.</text>
</comment>
<protein>
    <submittedName>
        <fullName evidence="1">Uncharacterized protein</fullName>
    </submittedName>
</protein>
<gene>
    <name evidence="1" type="ORF">TNCT_382011</name>
</gene>
<keyword evidence="2" id="KW-1185">Reference proteome</keyword>
<reference evidence="1" key="1">
    <citation type="submission" date="2020-07" db="EMBL/GenBank/DDBJ databases">
        <title>Multicomponent nature underlies the extraordinary mechanical properties of spider dragline silk.</title>
        <authorList>
            <person name="Kono N."/>
            <person name="Nakamura H."/>
            <person name="Mori M."/>
            <person name="Yoshida Y."/>
            <person name="Ohtoshi R."/>
            <person name="Malay A.D."/>
            <person name="Moran D.A.P."/>
            <person name="Tomita M."/>
            <person name="Numata K."/>
            <person name="Arakawa K."/>
        </authorList>
    </citation>
    <scope>NUCLEOTIDE SEQUENCE</scope>
</reference>
<evidence type="ECO:0000313" key="1">
    <source>
        <dbReference type="EMBL" id="GFQ67441.1"/>
    </source>
</evidence>
<proteinExistence type="predicted"/>
<dbReference type="EMBL" id="BMAO01020450">
    <property type="protein sequence ID" value="GFQ67441.1"/>
    <property type="molecule type" value="Genomic_DNA"/>
</dbReference>
<dbReference type="Proteomes" id="UP000887116">
    <property type="component" value="Unassembled WGS sequence"/>
</dbReference>
<name>A0A8X6KAW1_TRICU</name>